<comment type="caution">
    <text evidence="2">The sequence shown here is derived from an EMBL/GenBank/DDBJ whole genome shotgun (WGS) entry which is preliminary data.</text>
</comment>
<evidence type="ECO:0000256" key="1">
    <source>
        <dbReference type="SAM" id="Phobius"/>
    </source>
</evidence>
<evidence type="ECO:0000313" key="2">
    <source>
        <dbReference type="EMBL" id="KAG8048745.1"/>
    </source>
</evidence>
<dbReference type="Proteomes" id="UP000729402">
    <property type="component" value="Unassembled WGS sequence"/>
</dbReference>
<proteinExistence type="predicted"/>
<keyword evidence="1" id="KW-1133">Transmembrane helix</keyword>
<keyword evidence="1" id="KW-0472">Membrane</keyword>
<reference evidence="2" key="1">
    <citation type="journal article" date="2021" name="bioRxiv">
        <title>Whole Genome Assembly and Annotation of Northern Wild Rice, Zizania palustris L., Supports a Whole Genome Duplication in the Zizania Genus.</title>
        <authorList>
            <person name="Haas M."/>
            <person name="Kono T."/>
            <person name="Macchietto M."/>
            <person name="Millas R."/>
            <person name="McGilp L."/>
            <person name="Shao M."/>
            <person name="Duquette J."/>
            <person name="Hirsch C.N."/>
            <person name="Kimball J."/>
        </authorList>
    </citation>
    <scope>NUCLEOTIDE SEQUENCE</scope>
    <source>
        <tissue evidence="2">Fresh leaf tissue</tissue>
    </source>
</reference>
<reference evidence="2" key="2">
    <citation type="submission" date="2021-02" db="EMBL/GenBank/DDBJ databases">
        <authorList>
            <person name="Kimball J.A."/>
            <person name="Haas M.W."/>
            <person name="Macchietto M."/>
            <person name="Kono T."/>
            <person name="Duquette J."/>
            <person name="Shao M."/>
        </authorList>
    </citation>
    <scope>NUCLEOTIDE SEQUENCE</scope>
    <source>
        <tissue evidence="2">Fresh leaf tissue</tissue>
    </source>
</reference>
<sequence length="131" mass="15075">MNLETRIFRTTLPTACWRPSPPVSSREATPASCFFRRILAGESHAGVLLPPHPRRSNSIVHHVSRTPQIRNCCVMLLVTINCLWTMFFHMLLLWFHVKSRECKKIICVVEEKNPATLSDFRSFCTCLKDSC</sequence>
<accession>A0A8J5RQZ7</accession>
<feature type="transmembrane region" description="Helical" evidence="1">
    <location>
        <begin position="74"/>
        <end position="95"/>
    </location>
</feature>
<evidence type="ECO:0000313" key="3">
    <source>
        <dbReference type="Proteomes" id="UP000729402"/>
    </source>
</evidence>
<keyword evidence="3" id="KW-1185">Reference proteome</keyword>
<gene>
    <name evidence="2" type="ORF">GUJ93_ZPchr0009g794</name>
</gene>
<name>A0A8J5RQZ7_ZIZPA</name>
<dbReference type="EMBL" id="JAAALK010000289">
    <property type="protein sequence ID" value="KAG8048745.1"/>
    <property type="molecule type" value="Genomic_DNA"/>
</dbReference>
<organism evidence="2 3">
    <name type="scientific">Zizania palustris</name>
    <name type="common">Northern wild rice</name>
    <dbReference type="NCBI Taxonomy" id="103762"/>
    <lineage>
        <taxon>Eukaryota</taxon>
        <taxon>Viridiplantae</taxon>
        <taxon>Streptophyta</taxon>
        <taxon>Embryophyta</taxon>
        <taxon>Tracheophyta</taxon>
        <taxon>Spermatophyta</taxon>
        <taxon>Magnoliopsida</taxon>
        <taxon>Liliopsida</taxon>
        <taxon>Poales</taxon>
        <taxon>Poaceae</taxon>
        <taxon>BOP clade</taxon>
        <taxon>Oryzoideae</taxon>
        <taxon>Oryzeae</taxon>
        <taxon>Zizaniinae</taxon>
        <taxon>Zizania</taxon>
    </lineage>
</organism>
<dbReference type="AlphaFoldDB" id="A0A8J5RQZ7"/>
<protein>
    <submittedName>
        <fullName evidence="2">Uncharacterized protein</fullName>
    </submittedName>
</protein>
<keyword evidence="1" id="KW-0812">Transmembrane</keyword>